<organism evidence="2 3">
    <name type="scientific">Paracoccus sphaerophysae</name>
    <dbReference type="NCBI Taxonomy" id="690417"/>
    <lineage>
        <taxon>Bacteria</taxon>
        <taxon>Pseudomonadati</taxon>
        <taxon>Pseudomonadota</taxon>
        <taxon>Alphaproteobacteria</taxon>
        <taxon>Rhodobacterales</taxon>
        <taxon>Paracoccaceae</taxon>
        <taxon>Paracoccus</taxon>
    </lineage>
</organism>
<protein>
    <recommendedName>
        <fullName evidence="1">DUF6362 domain-containing protein</fullName>
    </recommendedName>
</protein>
<reference evidence="2 3" key="1">
    <citation type="submission" date="2014-09" db="EMBL/GenBank/DDBJ databases">
        <authorList>
            <person name="McGinnis J.M."/>
            <person name="Wolfgang W.J."/>
        </authorList>
    </citation>
    <scope>NUCLEOTIDE SEQUENCE [LARGE SCALE GENOMIC DNA]</scope>
    <source>
        <strain evidence="2 3">HAMBI 3106</strain>
    </source>
</reference>
<accession>A0A099FD34</accession>
<evidence type="ECO:0000259" key="1">
    <source>
        <dbReference type="Pfam" id="PF19889"/>
    </source>
</evidence>
<sequence>MDKWTPSLVEARLAEAAFVLKRLPEPRRQGYFSTWPEIVHSFADKVGQEPKPMRVLPSPQAISRMEETLTWTACLDPVDGKIVWMRAHGERWKTICWTVGLQRSAANQHWLYGLCVISLRLNRRRFNRNLSKRKVIELAGGA</sequence>
<name>A0A099FD34_9RHOB</name>
<dbReference type="OrthoDB" id="7360866at2"/>
<evidence type="ECO:0000313" key="3">
    <source>
        <dbReference type="Proteomes" id="UP000029917"/>
    </source>
</evidence>
<evidence type="ECO:0000313" key="2">
    <source>
        <dbReference type="EMBL" id="KGJ08086.1"/>
    </source>
</evidence>
<dbReference type="AlphaFoldDB" id="A0A099FD34"/>
<proteinExistence type="predicted"/>
<dbReference type="RefSeq" id="WP_036717942.1">
    <property type="nucleotide sequence ID" value="NZ_JRKS01000013.1"/>
</dbReference>
<dbReference type="InterPro" id="IPR045942">
    <property type="entry name" value="DUF6362"/>
</dbReference>
<keyword evidence="3" id="KW-1185">Reference proteome</keyword>
<dbReference type="EMBL" id="JRKS01000013">
    <property type="protein sequence ID" value="KGJ08086.1"/>
    <property type="molecule type" value="Genomic_DNA"/>
</dbReference>
<gene>
    <name evidence="2" type="ORF">IC63_06110</name>
</gene>
<reference evidence="2 3" key="2">
    <citation type="submission" date="2014-10" db="EMBL/GenBank/DDBJ databases">
        <title>Paracoccus sanguinis sp. nov., isolated from clinical specimens of New York State patients.</title>
        <authorList>
            <person name="Mingle L.A."/>
            <person name="Cole J.A."/>
            <person name="Lapierre P."/>
            <person name="Musser K.A."/>
        </authorList>
    </citation>
    <scope>NUCLEOTIDE SEQUENCE [LARGE SCALE GENOMIC DNA]</scope>
    <source>
        <strain evidence="2 3">HAMBI 3106</strain>
    </source>
</reference>
<comment type="caution">
    <text evidence="2">The sequence shown here is derived from an EMBL/GenBank/DDBJ whole genome shotgun (WGS) entry which is preliminary data.</text>
</comment>
<feature type="domain" description="DUF6362" evidence="1">
    <location>
        <begin position="21"/>
        <end position="117"/>
    </location>
</feature>
<dbReference type="Proteomes" id="UP000029917">
    <property type="component" value="Unassembled WGS sequence"/>
</dbReference>
<dbReference type="Pfam" id="PF19889">
    <property type="entry name" value="DUF6362"/>
    <property type="match status" value="1"/>
</dbReference>
<dbReference type="STRING" id="690417.IC63_06110"/>